<evidence type="ECO:0000313" key="3">
    <source>
        <dbReference type="Proteomes" id="UP001499854"/>
    </source>
</evidence>
<dbReference type="InterPro" id="IPR045684">
    <property type="entry name" value="DUF6191"/>
</dbReference>
<dbReference type="Pfam" id="PF19690">
    <property type="entry name" value="DUF6191"/>
    <property type="match status" value="1"/>
</dbReference>
<proteinExistence type="predicted"/>
<organism evidence="2 3">
    <name type="scientific">Catenulispora subtropica</name>
    <dbReference type="NCBI Taxonomy" id="450798"/>
    <lineage>
        <taxon>Bacteria</taxon>
        <taxon>Bacillati</taxon>
        <taxon>Actinomycetota</taxon>
        <taxon>Actinomycetes</taxon>
        <taxon>Catenulisporales</taxon>
        <taxon>Catenulisporaceae</taxon>
        <taxon>Catenulispora</taxon>
    </lineage>
</organism>
<protein>
    <submittedName>
        <fullName evidence="2">Uncharacterized protein</fullName>
    </submittedName>
</protein>
<gene>
    <name evidence="2" type="ORF">GCM10009838_59770</name>
</gene>
<name>A0ABN2SNX5_9ACTN</name>
<dbReference type="EMBL" id="BAAAQM010000041">
    <property type="protein sequence ID" value="GAA1988945.1"/>
    <property type="molecule type" value="Genomic_DNA"/>
</dbReference>
<feature type="compositionally biased region" description="Basic and acidic residues" evidence="1">
    <location>
        <begin position="14"/>
        <end position="39"/>
    </location>
</feature>
<dbReference type="Proteomes" id="UP001499854">
    <property type="component" value="Unassembled WGS sequence"/>
</dbReference>
<comment type="caution">
    <text evidence="2">The sequence shown here is derived from an EMBL/GenBank/DDBJ whole genome shotgun (WGS) entry which is preliminary data.</text>
</comment>
<evidence type="ECO:0000313" key="2">
    <source>
        <dbReference type="EMBL" id="GAA1988945.1"/>
    </source>
</evidence>
<reference evidence="2 3" key="1">
    <citation type="journal article" date="2019" name="Int. J. Syst. Evol. Microbiol.">
        <title>The Global Catalogue of Microorganisms (GCM) 10K type strain sequencing project: providing services to taxonomists for standard genome sequencing and annotation.</title>
        <authorList>
            <consortium name="The Broad Institute Genomics Platform"/>
            <consortium name="The Broad Institute Genome Sequencing Center for Infectious Disease"/>
            <person name="Wu L."/>
            <person name="Ma J."/>
        </authorList>
    </citation>
    <scope>NUCLEOTIDE SEQUENCE [LARGE SCALE GENOMIC DNA]</scope>
    <source>
        <strain evidence="2 3">JCM 16013</strain>
    </source>
</reference>
<sequence length="67" mass="7651">MSIILDWLVPSRRHREEERNRLEWSRDEEGLGDPHRGPIDLESGVVKIKAPEEAAAAEPPVTRPEEP</sequence>
<keyword evidence="3" id="KW-1185">Reference proteome</keyword>
<evidence type="ECO:0000256" key="1">
    <source>
        <dbReference type="SAM" id="MobiDB-lite"/>
    </source>
</evidence>
<accession>A0ABN2SNX5</accession>
<dbReference type="RefSeq" id="WP_344660483.1">
    <property type="nucleotide sequence ID" value="NZ_BAAAQM010000041.1"/>
</dbReference>
<feature type="region of interest" description="Disordered" evidence="1">
    <location>
        <begin position="13"/>
        <end position="45"/>
    </location>
</feature>